<dbReference type="CDD" id="cd16914">
    <property type="entry name" value="EcfT"/>
    <property type="match status" value="1"/>
</dbReference>
<comment type="subcellular location">
    <subcellularLocation>
        <location evidence="1">Membrane</location>
        <topology evidence="1">Multi-pass membrane protein</topology>
    </subcellularLocation>
</comment>
<accession>A0ABS4VLQ4</accession>
<organism evidence="6 7">
    <name type="scientific">Pseudonocardia parietis</name>
    <dbReference type="NCBI Taxonomy" id="570936"/>
    <lineage>
        <taxon>Bacteria</taxon>
        <taxon>Bacillati</taxon>
        <taxon>Actinomycetota</taxon>
        <taxon>Actinomycetes</taxon>
        <taxon>Pseudonocardiales</taxon>
        <taxon>Pseudonocardiaceae</taxon>
        <taxon>Pseudonocardia</taxon>
    </lineage>
</organism>
<name>A0ABS4VLQ4_9PSEU</name>
<dbReference type="Pfam" id="PF02361">
    <property type="entry name" value="CbiQ"/>
    <property type="match status" value="1"/>
</dbReference>
<evidence type="ECO:0000256" key="1">
    <source>
        <dbReference type="ARBA" id="ARBA00004141"/>
    </source>
</evidence>
<feature type="transmembrane region" description="Helical" evidence="5">
    <location>
        <begin position="66"/>
        <end position="84"/>
    </location>
</feature>
<evidence type="ECO:0000313" key="7">
    <source>
        <dbReference type="Proteomes" id="UP001519295"/>
    </source>
</evidence>
<keyword evidence="3 5" id="KW-1133">Transmembrane helix</keyword>
<keyword evidence="2 5" id="KW-0812">Transmembrane</keyword>
<protein>
    <submittedName>
        <fullName evidence="6">Biotin transport system permease protein</fullName>
    </submittedName>
</protein>
<evidence type="ECO:0000256" key="2">
    <source>
        <dbReference type="ARBA" id="ARBA00022692"/>
    </source>
</evidence>
<evidence type="ECO:0000256" key="4">
    <source>
        <dbReference type="ARBA" id="ARBA00023136"/>
    </source>
</evidence>
<dbReference type="Proteomes" id="UP001519295">
    <property type="component" value="Unassembled WGS sequence"/>
</dbReference>
<feature type="transmembrane region" description="Helical" evidence="5">
    <location>
        <begin position="90"/>
        <end position="109"/>
    </location>
</feature>
<evidence type="ECO:0000256" key="3">
    <source>
        <dbReference type="ARBA" id="ARBA00022989"/>
    </source>
</evidence>
<keyword evidence="7" id="KW-1185">Reference proteome</keyword>
<evidence type="ECO:0000256" key="5">
    <source>
        <dbReference type="SAM" id="Phobius"/>
    </source>
</evidence>
<gene>
    <name evidence="6" type="ORF">JOF36_000369</name>
</gene>
<sequence>MTPLGLYEPGTSPLHRLPAGPSLLVVLVFAAGTVATADPRVLGGACGLVALGFVVARVPWRRVWPLLRTLGLLMVLIGVVQWWLLGPERALVIALRLVAAIGSATLFTLTTRVDDLVSAVQRGLGPFRRFGIHPERVGLLVGLTIQSVGTLSGIAGQVRAAAKARGAGGSVTAFAVPFMVRTLRHADALGEALAARGWGDDDRSGPSRRRMDDAD</sequence>
<keyword evidence="4 5" id="KW-0472">Membrane</keyword>
<evidence type="ECO:0000313" key="6">
    <source>
        <dbReference type="EMBL" id="MBP2364673.1"/>
    </source>
</evidence>
<proteinExistence type="predicted"/>
<dbReference type="RefSeq" id="WP_210024705.1">
    <property type="nucleotide sequence ID" value="NZ_JAGINU010000001.1"/>
</dbReference>
<comment type="caution">
    <text evidence="6">The sequence shown here is derived from an EMBL/GenBank/DDBJ whole genome shotgun (WGS) entry which is preliminary data.</text>
</comment>
<dbReference type="InterPro" id="IPR003339">
    <property type="entry name" value="ABC/ECF_trnsptr_transmembrane"/>
</dbReference>
<dbReference type="EMBL" id="JAGINU010000001">
    <property type="protein sequence ID" value="MBP2364673.1"/>
    <property type="molecule type" value="Genomic_DNA"/>
</dbReference>
<feature type="transmembrane region" description="Helical" evidence="5">
    <location>
        <begin position="41"/>
        <end position="59"/>
    </location>
</feature>
<feature type="transmembrane region" description="Helical" evidence="5">
    <location>
        <begin position="17"/>
        <end position="35"/>
    </location>
</feature>
<reference evidence="6 7" key="1">
    <citation type="submission" date="2021-03" db="EMBL/GenBank/DDBJ databases">
        <title>Sequencing the genomes of 1000 actinobacteria strains.</title>
        <authorList>
            <person name="Klenk H.-P."/>
        </authorList>
    </citation>
    <scope>NUCLEOTIDE SEQUENCE [LARGE SCALE GENOMIC DNA]</scope>
    <source>
        <strain evidence="6 7">DSM 45256</strain>
    </source>
</reference>